<dbReference type="InterPro" id="IPR003439">
    <property type="entry name" value="ABC_transporter-like_ATP-bd"/>
</dbReference>
<dbReference type="Gene3D" id="3.40.50.300">
    <property type="entry name" value="P-loop containing nucleotide triphosphate hydrolases"/>
    <property type="match status" value="1"/>
</dbReference>
<accession>A0ABV9MQK4</accession>
<dbReference type="PROSITE" id="PS00211">
    <property type="entry name" value="ABC_TRANSPORTER_1"/>
    <property type="match status" value="1"/>
</dbReference>
<name>A0ABV9MQK4_9MICC</name>
<dbReference type="Pfam" id="PF00005">
    <property type="entry name" value="ABC_tran"/>
    <property type="match status" value="1"/>
</dbReference>
<keyword evidence="5" id="KW-1185">Reference proteome</keyword>
<dbReference type="InterPro" id="IPR003593">
    <property type="entry name" value="AAA+_ATPase"/>
</dbReference>
<evidence type="ECO:0000313" key="5">
    <source>
        <dbReference type="Proteomes" id="UP001595884"/>
    </source>
</evidence>
<dbReference type="EMBL" id="JBHSHE010000083">
    <property type="protein sequence ID" value="MFC4717880.1"/>
    <property type="molecule type" value="Genomic_DNA"/>
</dbReference>
<protein>
    <submittedName>
        <fullName evidence="4">ABC transporter ATP-binding protein</fullName>
    </submittedName>
</protein>
<evidence type="ECO:0000256" key="2">
    <source>
        <dbReference type="ARBA" id="ARBA00022840"/>
    </source>
</evidence>
<dbReference type="RefSeq" id="WP_096287913.1">
    <property type="nucleotide sequence ID" value="NZ_BAAAVQ010000125.1"/>
</dbReference>
<dbReference type="InterPro" id="IPR027417">
    <property type="entry name" value="P-loop_NTPase"/>
</dbReference>
<reference evidence="5" key="1">
    <citation type="journal article" date="2019" name="Int. J. Syst. Evol. Microbiol.">
        <title>The Global Catalogue of Microorganisms (GCM) 10K type strain sequencing project: providing services to taxonomists for standard genome sequencing and annotation.</title>
        <authorList>
            <consortium name="The Broad Institute Genomics Platform"/>
            <consortium name="The Broad Institute Genome Sequencing Center for Infectious Disease"/>
            <person name="Wu L."/>
            <person name="Ma J."/>
        </authorList>
    </citation>
    <scope>NUCLEOTIDE SEQUENCE [LARGE SCALE GENOMIC DNA]</scope>
    <source>
        <strain evidence="5">CGMCC 1.12849</strain>
    </source>
</reference>
<evidence type="ECO:0000313" key="4">
    <source>
        <dbReference type="EMBL" id="MFC4717880.1"/>
    </source>
</evidence>
<organism evidence="4 5">
    <name type="scientific">Glutamicibacter bergerei</name>
    <dbReference type="NCBI Taxonomy" id="256702"/>
    <lineage>
        <taxon>Bacteria</taxon>
        <taxon>Bacillati</taxon>
        <taxon>Actinomycetota</taxon>
        <taxon>Actinomycetes</taxon>
        <taxon>Micrococcales</taxon>
        <taxon>Micrococcaceae</taxon>
        <taxon>Glutamicibacter</taxon>
    </lineage>
</organism>
<dbReference type="CDD" id="cd03214">
    <property type="entry name" value="ABC_Iron-Siderophores_B12_Hemin"/>
    <property type="match status" value="1"/>
</dbReference>
<comment type="caution">
    <text evidence="4">The sequence shown here is derived from an EMBL/GenBank/DDBJ whole genome shotgun (WGS) entry which is preliminary data.</text>
</comment>
<dbReference type="PANTHER" id="PTHR42794">
    <property type="entry name" value="HEMIN IMPORT ATP-BINDING PROTEIN HMUV"/>
    <property type="match status" value="1"/>
</dbReference>
<proteinExistence type="predicted"/>
<keyword evidence="1" id="KW-0547">Nucleotide-binding</keyword>
<dbReference type="Proteomes" id="UP001595884">
    <property type="component" value="Unassembled WGS sequence"/>
</dbReference>
<dbReference type="GO" id="GO:0005524">
    <property type="term" value="F:ATP binding"/>
    <property type="evidence" value="ECO:0007669"/>
    <property type="project" value="UniProtKB-KW"/>
</dbReference>
<feature type="domain" description="ABC transporter" evidence="3">
    <location>
        <begin position="3"/>
        <end position="235"/>
    </location>
</feature>
<evidence type="ECO:0000256" key="1">
    <source>
        <dbReference type="ARBA" id="ARBA00022741"/>
    </source>
</evidence>
<dbReference type="SMART" id="SM00382">
    <property type="entry name" value="AAA"/>
    <property type="match status" value="1"/>
</dbReference>
<evidence type="ECO:0000259" key="3">
    <source>
        <dbReference type="PROSITE" id="PS50893"/>
    </source>
</evidence>
<gene>
    <name evidence="4" type="ORF">ACFO7V_17300</name>
</gene>
<keyword evidence="2 4" id="KW-0067">ATP-binding</keyword>
<dbReference type="PROSITE" id="PS50893">
    <property type="entry name" value="ABC_TRANSPORTER_2"/>
    <property type="match status" value="1"/>
</dbReference>
<dbReference type="PANTHER" id="PTHR42794:SF2">
    <property type="entry name" value="ABC TRANSPORTER ATP-BINDING PROTEIN"/>
    <property type="match status" value="1"/>
</dbReference>
<sequence>MNVSFENVSVEIGGRRIVDNVSLAVPSGTVLGILGPNGCGKSTLLRTLYRAQKPSSGVVRVGGDDVRNLDGREVARRIAVMAQESTQEFPITVREMAMLGRVPHQRGFGADSAADVELVDTALREVGAAHLATRYFTGLSGGEKQRVLLARTLVQQTPLLVLDEPTNHLDIAFQLELMSLATSRGLTVLTALHDMNLVTEFCDHVALLRGGELQAIGRPDEVLDENAIRTGFGVDSARIEHPITGRPLIAVARLTPGALEQAIHHTEPLKEHA</sequence>
<dbReference type="InterPro" id="IPR017871">
    <property type="entry name" value="ABC_transporter-like_CS"/>
</dbReference>
<dbReference type="SUPFAM" id="SSF52540">
    <property type="entry name" value="P-loop containing nucleoside triphosphate hydrolases"/>
    <property type="match status" value="1"/>
</dbReference>